<dbReference type="SUPFAM" id="SSF47823">
    <property type="entry name" value="lambda integrase-like, N-terminal domain"/>
    <property type="match status" value="1"/>
</dbReference>
<proteinExistence type="predicted"/>
<dbReference type="InterPro" id="IPR010998">
    <property type="entry name" value="Integrase_recombinase_N"/>
</dbReference>
<dbReference type="OrthoDB" id="2493649at2759"/>
<dbReference type="Proteomes" id="UP000789405">
    <property type="component" value="Unassembled WGS sequence"/>
</dbReference>
<accession>A0A9N9DIW2</accession>
<evidence type="ECO:0000313" key="3">
    <source>
        <dbReference type="Proteomes" id="UP000789405"/>
    </source>
</evidence>
<keyword evidence="3" id="KW-1185">Reference proteome</keyword>
<dbReference type="AlphaFoldDB" id="A0A9N9DIW2"/>
<comment type="caution">
    <text evidence="2">The sequence shown here is derived from an EMBL/GenBank/DDBJ whole genome shotgun (WGS) entry which is preliminary data.</text>
</comment>
<name>A0A9N9DIW2_9GLOM</name>
<dbReference type="Gene3D" id="1.10.150.130">
    <property type="match status" value="1"/>
</dbReference>
<evidence type="ECO:0000313" key="2">
    <source>
        <dbReference type="EMBL" id="CAG8642669.1"/>
    </source>
</evidence>
<protein>
    <submittedName>
        <fullName evidence="2">13762_t:CDS:1</fullName>
    </submittedName>
</protein>
<evidence type="ECO:0000256" key="1">
    <source>
        <dbReference type="ARBA" id="ARBA00023125"/>
    </source>
</evidence>
<dbReference type="EMBL" id="CAJVPY010005421">
    <property type="protein sequence ID" value="CAG8642669.1"/>
    <property type="molecule type" value="Genomic_DNA"/>
</dbReference>
<sequence length="145" mass="16795">MEVSGDKNLVLRNLLEKAYETIKPRSVYSKCLIALWGEFVAFCNFYKLSSCLAQPETVMIFLTWLDLSSKLQKLHWYTNSISYHYHSLEIPDPTQNFNVQHLVRNCLKHAANDKEAVWLQDSFPVEALQNYINNPSLGARKQGTR</sequence>
<keyword evidence="1" id="KW-0238">DNA-binding</keyword>
<organism evidence="2 3">
    <name type="scientific">Dentiscutata erythropus</name>
    <dbReference type="NCBI Taxonomy" id="1348616"/>
    <lineage>
        <taxon>Eukaryota</taxon>
        <taxon>Fungi</taxon>
        <taxon>Fungi incertae sedis</taxon>
        <taxon>Mucoromycota</taxon>
        <taxon>Glomeromycotina</taxon>
        <taxon>Glomeromycetes</taxon>
        <taxon>Diversisporales</taxon>
        <taxon>Gigasporaceae</taxon>
        <taxon>Dentiscutata</taxon>
    </lineage>
</organism>
<dbReference type="GO" id="GO:0003677">
    <property type="term" value="F:DNA binding"/>
    <property type="evidence" value="ECO:0007669"/>
    <property type="project" value="UniProtKB-KW"/>
</dbReference>
<gene>
    <name evidence="2" type="ORF">DERYTH_LOCUS9744</name>
</gene>
<reference evidence="2" key="1">
    <citation type="submission" date="2021-06" db="EMBL/GenBank/DDBJ databases">
        <authorList>
            <person name="Kallberg Y."/>
            <person name="Tangrot J."/>
            <person name="Rosling A."/>
        </authorList>
    </citation>
    <scope>NUCLEOTIDE SEQUENCE</scope>
    <source>
        <strain evidence="2">MA453B</strain>
    </source>
</reference>